<dbReference type="Pfam" id="PF16935">
    <property type="entry name" value="Hol_Tox"/>
    <property type="match status" value="1"/>
</dbReference>
<proteinExistence type="predicted"/>
<sequence>MHYIVARKEHIMEYTSFSKWLVLAYRRKGTFVPFLCMEFYMYGILNKDNVLVESAANPIRKGVSQVNVYEVFVVIFAFGTFLVTLLTLVVRIMNKK</sequence>
<keyword evidence="1" id="KW-0812">Transmembrane</keyword>
<accession>A0ABU7VA40</accession>
<keyword evidence="1" id="KW-0472">Membrane</keyword>
<evidence type="ECO:0000313" key="2">
    <source>
        <dbReference type="EMBL" id="MEF2290543.1"/>
    </source>
</evidence>
<name>A0ABU7VA40_9BACI</name>
<keyword evidence="1" id="KW-1133">Transmembrane helix</keyword>
<dbReference type="EMBL" id="JAZHPM010000001">
    <property type="protein sequence ID" value="MEF2290543.1"/>
    <property type="molecule type" value="Genomic_DNA"/>
</dbReference>
<dbReference type="RefSeq" id="WP_077705427.1">
    <property type="nucleotide sequence ID" value="NZ_CP018622.1"/>
</dbReference>
<evidence type="ECO:0000313" key="3">
    <source>
        <dbReference type="Proteomes" id="UP001356080"/>
    </source>
</evidence>
<dbReference type="InterPro" id="IPR031616">
    <property type="entry name" value="BsrE-like"/>
</dbReference>
<gene>
    <name evidence="2" type="ORF">V2W34_00790</name>
</gene>
<comment type="caution">
    <text evidence="2">The sequence shown here is derived from an EMBL/GenBank/DDBJ whole genome shotgun (WGS) entry which is preliminary data.</text>
</comment>
<keyword evidence="3" id="KW-1185">Reference proteome</keyword>
<protein>
    <submittedName>
        <fullName evidence="2">Holin-like toxin</fullName>
    </submittedName>
</protein>
<organism evidence="2 3">
    <name type="scientific">Virgibacillus dokdonensis</name>
    <dbReference type="NCBI Taxonomy" id="302167"/>
    <lineage>
        <taxon>Bacteria</taxon>
        <taxon>Bacillati</taxon>
        <taxon>Bacillota</taxon>
        <taxon>Bacilli</taxon>
        <taxon>Bacillales</taxon>
        <taxon>Bacillaceae</taxon>
        <taxon>Virgibacillus</taxon>
    </lineage>
</organism>
<feature type="transmembrane region" description="Helical" evidence="1">
    <location>
        <begin position="71"/>
        <end position="90"/>
    </location>
</feature>
<evidence type="ECO:0000256" key="1">
    <source>
        <dbReference type="SAM" id="Phobius"/>
    </source>
</evidence>
<dbReference type="Proteomes" id="UP001356080">
    <property type="component" value="Unassembled WGS sequence"/>
</dbReference>
<reference evidence="2 3" key="1">
    <citation type="submission" date="2024-01" db="EMBL/GenBank/DDBJ databases">
        <title>Survival strategy associated with biotechnological potential of Virgibacillus dokdonensis T4.6 isolated from salt-fermented shrimp paste.</title>
        <authorList>
            <person name="Doan T.V."/>
            <person name="Quach N.T."/>
            <person name="Phi Q.-T."/>
        </authorList>
    </citation>
    <scope>NUCLEOTIDE SEQUENCE [LARGE SCALE GENOMIC DNA]</scope>
    <source>
        <strain evidence="2 3">T4.6</strain>
    </source>
</reference>